<gene>
    <name evidence="1" type="ORF">WH96_07855</name>
</gene>
<accession>A0A0H2MEX2</accession>
<proteinExistence type="predicted"/>
<dbReference type="OrthoDB" id="7362171at2"/>
<name>A0A0H2MEX2_9PROT</name>
<dbReference type="EMBL" id="LAQL01000005">
    <property type="protein sequence ID" value="KLN61084.1"/>
    <property type="molecule type" value="Genomic_DNA"/>
</dbReference>
<evidence type="ECO:0000313" key="1">
    <source>
        <dbReference type="EMBL" id="KLN61084.1"/>
    </source>
</evidence>
<protein>
    <submittedName>
        <fullName evidence="1">Uncharacterized protein</fullName>
    </submittedName>
</protein>
<reference evidence="1 2" key="1">
    <citation type="submission" date="2015-03" db="EMBL/GenBank/DDBJ databases">
        <title>Genome Sequence of Kiloniella spongiae MEBiC09566, isolated from a marine sponge.</title>
        <authorList>
            <person name="Shao Z."/>
            <person name="Wang L."/>
            <person name="Li X."/>
        </authorList>
    </citation>
    <scope>NUCLEOTIDE SEQUENCE [LARGE SCALE GENOMIC DNA]</scope>
    <source>
        <strain evidence="1 2">MEBiC09566</strain>
    </source>
</reference>
<keyword evidence="2" id="KW-1185">Reference proteome</keyword>
<dbReference type="RefSeq" id="WP_047763634.1">
    <property type="nucleotide sequence ID" value="NZ_LAQL01000005.1"/>
</dbReference>
<evidence type="ECO:0000313" key="2">
    <source>
        <dbReference type="Proteomes" id="UP000035444"/>
    </source>
</evidence>
<dbReference type="STRING" id="1489064.WH96_07855"/>
<organism evidence="1 2">
    <name type="scientific">Kiloniella spongiae</name>
    <dbReference type="NCBI Taxonomy" id="1489064"/>
    <lineage>
        <taxon>Bacteria</taxon>
        <taxon>Pseudomonadati</taxon>
        <taxon>Pseudomonadota</taxon>
        <taxon>Alphaproteobacteria</taxon>
        <taxon>Rhodospirillales</taxon>
        <taxon>Kiloniellaceae</taxon>
        <taxon>Kiloniella</taxon>
    </lineage>
</organism>
<comment type="caution">
    <text evidence="1">The sequence shown here is derived from an EMBL/GenBank/DDBJ whole genome shotgun (WGS) entry which is preliminary data.</text>
</comment>
<dbReference type="AlphaFoldDB" id="A0A0H2MEX2"/>
<dbReference type="Proteomes" id="UP000035444">
    <property type="component" value="Unassembled WGS sequence"/>
</dbReference>
<sequence>MSFVDSLYKFKRDSDEVKVGHKYRYVNPHRVVETAKVINVKKDTFGIPHVHFSISVDGDTSTGFEDFRTLGLSSFSERYCQAI</sequence>